<evidence type="ECO:0000313" key="4">
    <source>
        <dbReference type="Proteomes" id="UP000427373"/>
    </source>
</evidence>
<name>A0A650CIZ7_SULOH</name>
<keyword evidence="4" id="KW-1185">Reference proteome</keyword>
<keyword evidence="1" id="KW-0472">Membrane</keyword>
<protein>
    <submittedName>
        <fullName evidence="3">Uncharacterized protein</fullName>
    </submittedName>
</protein>
<dbReference type="AlphaFoldDB" id="A0A650CIZ7"/>
<dbReference type="Proteomes" id="UP000582213">
    <property type="component" value="Unassembled WGS sequence"/>
</dbReference>
<feature type="transmembrane region" description="Helical" evidence="1">
    <location>
        <begin position="6"/>
        <end position="24"/>
    </location>
</feature>
<dbReference type="EMBL" id="JACHFY010000009">
    <property type="protein sequence ID" value="MBB5253947.1"/>
    <property type="molecule type" value="Genomic_DNA"/>
</dbReference>
<keyword evidence="1" id="KW-0812">Transmembrane</keyword>
<sequence length="173" mass="19439">MNKNSLFIIVGTVLIIIFLALYLLSPLYLPYYKTVDQTLKNNYKIANVDPNSNIKILELTTTNVNNTIYLLSNTSTVYLQIINSSGLVANNSEVLISKVYPGKYFITIDNPTNVSQKVLVRYAVFPYTQVSSLYSTLGIITTVSEFFIVLGIVALGYGVISSIFNKKRFKRKK</sequence>
<feature type="transmembrane region" description="Helical" evidence="1">
    <location>
        <begin position="146"/>
        <end position="164"/>
    </location>
</feature>
<keyword evidence="1" id="KW-1133">Transmembrane helix</keyword>
<evidence type="ECO:0000313" key="2">
    <source>
        <dbReference type="EMBL" id="MBB5253947.1"/>
    </source>
</evidence>
<evidence type="ECO:0000256" key="1">
    <source>
        <dbReference type="SAM" id="Phobius"/>
    </source>
</evidence>
<evidence type="ECO:0000313" key="3">
    <source>
        <dbReference type="EMBL" id="QGR17834.1"/>
    </source>
</evidence>
<evidence type="ECO:0000313" key="5">
    <source>
        <dbReference type="Proteomes" id="UP000582213"/>
    </source>
</evidence>
<dbReference type="OrthoDB" id="375300at2157"/>
<accession>A0A650CIZ7</accession>
<dbReference type="GeneID" id="95644502"/>
<reference evidence="3 4" key="1">
    <citation type="submission" date="2019-10" db="EMBL/GenBank/DDBJ databases">
        <title>Genome Sequences from Six Type Strain Members of the Archaeal Family Sulfolobaceae: Acidianus ambivalens, Acidianus infernus, Metallosphaera prunae, Stygiolobus azoricus, Sulfolobus metallicus, and Sulfurisphaera ohwakuensis.</title>
        <authorList>
            <person name="Counts J.A."/>
            <person name="Kelly R.M."/>
        </authorList>
    </citation>
    <scope>NUCLEOTIDE SEQUENCE [LARGE SCALE GENOMIC DNA]</scope>
    <source>
        <strain evidence="3 4">TA-1</strain>
    </source>
</reference>
<dbReference type="Proteomes" id="UP000427373">
    <property type="component" value="Chromosome"/>
</dbReference>
<reference evidence="2 5" key="2">
    <citation type="submission" date="2020-08" db="EMBL/GenBank/DDBJ databases">
        <title>Genomic Encyclopedia of Type Strains, Phase IV (KMG-IV): sequencing the most valuable type-strain genomes for metagenomic binning, comparative biology and taxonomic classification.</title>
        <authorList>
            <person name="Goeker M."/>
        </authorList>
    </citation>
    <scope>NUCLEOTIDE SEQUENCE [LARGE SCALE GENOMIC DNA]</scope>
    <source>
        <strain evidence="2 5">DSM 12421</strain>
    </source>
</reference>
<dbReference type="RefSeq" id="WP_156015309.1">
    <property type="nucleotide sequence ID" value="NZ_AP031374.1"/>
</dbReference>
<organism evidence="3 4">
    <name type="scientific">Sulfurisphaera ohwakuensis</name>
    <dbReference type="NCBI Taxonomy" id="69656"/>
    <lineage>
        <taxon>Archaea</taxon>
        <taxon>Thermoproteota</taxon>
        <taxon>Thermoprotei</taxon>
        <taxon>Sulfolobales</taxon>
        <taxon>Sulfolobaceae</taxon>
        <taxon>Sulfurisphaera</taxon>
    </lineage>
</organism>
<proteinExistence type="predicted"/>
<dbReference type="KEGG" id="soh:D1869_12110"/>
<gene>
    <name evidence="3" type="ORF">D1869_12110</name>
    <name evidence="2" type="ORF">HNQ62_001718</name>
</gene>
<dbReference type="EMBL" id="CP045484">
    <property type="protein sequence ID" value="QGR17834.1"/>
    <property type="molecule type" value="Genomic_DNA"/>
</dbReference>